<keyword evidence="1" id="KW-1133">Transmembrane helix</keyword>
<dbReference type="Proteomes" id="UP000306477">
    <property type="component" value="Unassembled WGS sequence"/>
</dbReference>
<keyword evidence="3" id="KW-1185">Reference proteome</keyword>
<dbReference type="NCBIfam" id="NF041644">
    <property type="entry name" value="CBO0543_fam"/>
    <property type="match status" value="1"/>
</dbReference>
<name>A0A4S3PQF8_9BACI</name>
<proteinExistence type="predicted"/>
<reference evidence="2 3" key="1">
    <citation type="journal article" date="2019" name="Indoor Air">
        <title>Impacts of indoor surface finishes on bacterial viability.</title>
        <authorList>
            <person name="Hu J."/>
            <person name="Maamar S.B."/>
            <person name="Glawe A.J."/>
            <person name="Gottel N."/>
            <person name="Gilbert J.A."/>
            <person name="Hartmann E.M."/>
        </authorList>
    </citation>
    <scope>NUCLEOTIDE SEQUENCE [LARGE SCALE GENOMIC DNA]</scope>
    <source>
        <strain evidence="2 3">AF060A6</strain>
    </source>
</reference>
<evidence type="ECO:0000313" key="3">
    <source>
        <dbReference type="Proteomes" id="UP000306477"/>
    </source>
</evidence>
<keyword evidence="1" id="KW-0812">Transmembrane</keyword>
<evidence type="ECO:0000256" key="1">
    <source>
        <dbReference type="SAM" id="Phobius"/>
    </source>
</evidence>
<organism evidence="2 3">
    <name type="scientific">Bacillus timonensis</name>
    <dbReference type="NCBI Taxonomy" id="1033734"/>
    <lineage>
        <taxon>Bacteria</taxon>
        <taxon>Bacillati</taxon>
        <taxon>Bacillota</taxon>
        <taxon>Bacilli</taxon>
        <taxon>Bacillales</taxon>
        <taxon>Bacillaceae</taxon>
        <taxon>Bacillus</taxon>
    </lineage>
</organism>
<protein>
    <recommendedName>
        <fullName evidence="4">Group-specific protein</fullName>
    </recommendedName>
</protein>
<accession>A0A4S3PQF8</accession>
<gene>
    <name evidence="2" type="ORF">E1I69_13975</name>
</gene>
<evidence type="ECO:0000313" key="2">
    <source>
        <dbReference type="EMBL" id="THE11738.1"/>
    </source>
</evidence>
<dbReference type="OrthoDB" id="2930674at2"/>
<dbReference type="EMBL" id="SLUB01000025">
    <property type="protein sequence ID" value="THE11738.1"/>
    <property type="molecule type" value="Genomic_DNA"/>
</dbReference>
<keyword evidence="1" id="KW-0472">Membrane</keyword>
<dbReference type="AlphaFoldDB" id="A0A4S3PQF8"/>
<dbReference type="InterPro" id="IPR048147">
    <property type="entry name" value="CBO0543-like"/>
</dbReference>
<evidence type="ECO:0008006" key="4">
    <source>
        <dbReference type="Google" id="ProtNLM"/>
    </source>
</evidence>
<feature type="transmembrane region" description="Helical" evidence="1">
    <location>
        <begin position="76"/>
        <end position="93"/>
    </location>
</feature>
<comment type="caution">
    <text evidence="2">The sequence shown here is derived from an EMBL/GenBank/DDBJ whole genome shotgun (WGS) entry which is preliminary data.</text>
</comment>
<feature type="transmembrane region" description="Helical" evidence="1">
    <location>
        <begin position="113"/>
        <end position="132"/>
    </location>
</feature>
<sequence>MPKKRYRFWTKPSLIVTILFGALIGTYLDLYFVGKGYYSFPVRPFSDIFSIHVGFTLVGLPFILCVFLIISRKLKFVGKISAVLLLASIMTAGEKLSEGFGWFLHEPIWKHMYSLVGYTIYLSFMLFVYSFLGMKKT</sequence>
<feature type="transmembrane region" description="Helical" evidence="1">
    <location>
        <begin position="48"/>
        <end position="69"/>
    </location>
</feature>
<feature type="transmembrane region" description="Helical" evidence="1">
    <location>
        <begin position="12"/>
        <end position="28"/>
    </location>
</feature>